<dbReference type="HOGENOM" id="CLU_099037_2_2_6"/>
<name>L0DW52_THIND</name>
<sequence length="157" mass="16571">MGNRGAAMPRQFPAQRWRILGVGSPTVGDGLGWAAIDRLRDAGFGRLVELEALDRPGPTLIDHFEPSMNVIVIDAIQAGLPPGSVRELGLDEVIAHARVASTHDLGLAETLLLARALGALPARLHLIGIEAGSATAGRAWRAAALREVAERVQVLLA</sequence>
<evidence type="ECO:0000256" key="1">
    <source>
        <dbReference type="ARBA" id="ARBA00006814"/>
    </source>
</evidence>
<dbReference type="CDD" id="cd00518">
    <property type="entry name" value="H2MP"/>
    <property type="match status" value="1"/>
</dbReference>
<dbReference type="EMBL" id="CP003989">
    <property type="protein sequence ID" value="AGA33824.1"/>
    <property type="molecule type" value="Genomic_DNA"/>
</dbReference>
<gene>
    <name evidence="5" type="primary">hyaD [C]</name>
    <name evidence="5" type="ordered locus">TVNIR_2168</name>
</gene>
<evidence type="ECO:0000256" key="3">
    <source>
        <dbReference type="ARBA" id="ARBA00022750"/>
    </source>
</evidence>
<dbReference type="GO" id="GO:0004190">
    <property type="term" value="F:aspartic-type endopeptidase activity"/>
    <property type="evidence" value="ECO:0007669"/>
    <property type="project" value="UniProtKB-KW"/>
</dbReference>
<reference evidence="5" key="1">
    <citation type="submission" date="2015-12" db="EMBL/GenBank/DDBJ databases">
        <authorList>
            <person name="Tikhonova T.V."/>
            <person name="Pavlov A.R."/>
            <person name="Beletsky A.V."/>
            <person name="Mardanov A.V."/>
            <person name="Sorokin D.Y."/>
            <person name="Ravin N.V."/>
            <person name="Popov V.O."/>
        </authorList>
    </citation>
    <scope>NUCLEOTIDE SEQUENCE</scope>
    <source>
        <strain evidence="5">DSM 14787</strain>
    </source>
</reference>
<dbReference type="GO" id="GO:0016485">
    <property type="term" value="P:protein processing"/>
    <property type="evidence" value="ECO:0007669"/>
    <property type="project" value="TreeGrafter"/>
</dbReference>
<keyword evidence="4" id="KW-0378">Hydrolase</keyword>
<dbReference type="SUPFAM" id="SSF53163">
    <property type="entry name" value="HybD-like"/>
    <property type="match status" value="1"/>
</dbReference>
<dbReference type="Proteomes" id="UP000010809">
    <property type="component" value="Chromosome"/>
</dbReference>
<comment type="similarity">
    <text evidence="1">Belongs to the peptidase A31 family.</text>
</comment>
<evidence type="ECO:0000256" key="4">
    <source>
        <dbReference type="ARBA" id="ARBA00022801"/>
    </source>
</evidence>
<dbReference type="PATRIC" id="fig|1255043.3.peg.2187"/>
<evidence type="ECO:0000256" key="2">
    <source>
        <dbReference type="ARBA" id="ARBA00022670"/>
    </source>
</evidence>
<evidence type="ECO:0000313" key="5">
    <source>
        <dbReference type="EMBL" id="AGA33824.1"/>
    </source>
</evidence>
<protein>
    <submittedName>
        <fullName evidence="5">Hydrogenase maturation protease</fullName>
    </submittedName>
</protein>
<dbReference type="KEGG" id="tni:TVNIR_2168"/>
<dbReference type="Pfam" id="PF01750">
    <property type="entry name" value="HycI"/>
    <property type="match status" value="1"/>
</dbReference>
<keyword evidence="6" id="KW-1185">Reference proteome</keyword>
<organism evidence="5 6">
    <name type="scientific">Thioalkalivibrio nitratireducens (strain DSM 14787 / UNIQEM 213 / ALEN2)</name>
    <dbReference type="NCBI Taxonomy" id="1255043"/>
    <lineage>
        <taxon>Bacteria</taxon>
        <taxon>Pseudomonadati</taxon>
        <taxon>Pseudomonadota</taxon>
        <taxon>Gammaproteobacteria</taxon>
        <taxon>Chromatiales</taxon>
        <taxon>Ectothiorhodospiraceae</taxon>
        <taxon>Thioalkalivibrio</taxon>
    </lineage>
</organism>
<dbReference type="InterPro" id="IPR023430">
    <property type="entry name" value="Pept_HybD-like_dom_sf"/>
</dbReference>
<dbReference type="STRING" id="1255043.TVNIR_2168"/>
<dbReference type="Gene3D" id="3.40.50.1450">
    <property type="entry name" value="HybD-like"/>
    <property type="match status" value="1"/>
</dbReference>
<accession>L0DW52</accession>
<dbReference type="InterPro" id="IPR000671">
    <property type="entry name" value="Peptidase_A31"/>
</dbReference>
<dbReference type="PANTHER" id="PTHR30302:SF1">
    <property type="entry name" value="HYDROGENASE 2 MATURATION PROTEASE"/>
    <property type="match status" value="1"/>
</dbReference>
<dbReference type="AlphaFoldDB" id="L0DW52"/>
<dbReference type="MEROPS" id="A31.005"/>
<proteinExistence type="inferred from homology"/>
<keyword evidence="2 5" id="KW-0645">Protease</keyword>
<dbReference type="eggNOG" id="COG0680">
    <property type="taxonomic scope" value="Bacteria"/>
</dbReference>
<dbReference type="PANTHER" id="PTHR30302">
    <property type="entry name" value="HYDROGENASE 1 MATURATION PROTEASE"/>
    <property type="match status" value="1"/>
</dbReference>
<evidence type="ECO:0000313" key="6">
    <source>
        <dbReference type="Proteomes" id="UP000010809"/>
    </source>
</evidence>
<keyword evidence="3" id="KW-0064">Aspartyl protease</keyword>
<dbReference type="NCBIfam" id="TIGR00072">
    <property type="entry name" value="hydrog_prot"/>
    <property type="match status" value="1"/>
</dbReference>
<dbReference type="GO" id="GO:0008047">
    <property type="term" value="F:enzyme activator activity"/>
    <property type="evidence" value="ECO:0007669"/>
    <property type="project" value="InterPro"/>
</dbReference>